<dbReference type="RefSeq" id="XP_065647246.1">
    <property type="nucleotide sequence ID" value="XM_065791174.1"/>
</dbReference>
<keyword evidence="3 10" id="KW-0808">Transferase</keyword>
<keyword evidence="2 10" id="KW-0444">Lipid biosynthesis</keyword>
<keyword evidence="5 10" id="KW-0276">Fatty acid metabolism</keyword>
<dbReference type="GeneID" id="100210039"/>
<evidence type="ECO:0000256" key="2">
    <source>
        <dbReference type="ARBA" id="ARBA00022516"/>
    </source>
</evidence>
<evidence type="ECO:0000256" key="7">
    <source>
        <dbReference type="ARBA" id="ARBA00023098"/>
    </source>
</evidence>
<feature type="transmembrane region" description="Helical" evidence="10">
    <location>
        <begin position="115"/>
        <end position="133"/>
    </location>
</feature>
<evidence type="ECO:0000256" key="3">
    <source>
        <dbReference type="ARBA" id="ARBA00022679"/>
    </source>
</evidence>
<dbReference type="EC" id="2.3.1.199" evidence="10"/>
<evidence type="ECO:0000256" key="4">
    <source>
        <dbReference type="ARBA" id="ARBA00022692"/>
    </source>
</evidence>
<keyword evidence="4 10" id="KW-0812">Transmembrane</keyword>
<feature type="transmembrane region" description="Helical" evidence="10">
    <location>
        <begin position="145"/>
        <end position="162"/>
    </location>
</feature>
<sequence>MVLQGLVAYYNKVRSEGDPRTKDYLFVNDPKYVIMAALLYLVMVTVGPKFMESRKALQLRGLLIVYNFFSVLLSLWMMWEMFASTFLNPEFNLTCQSNVESDTSPNTIRLVDAHWWYFFSKLIEFSDTFFFVVRKKNNQISFLHTYHHVSMLLLQWLLVKYVPGGASYFGNFLNCFIHSIMYTYYMLAAVGPHMHKYLWWKKYLTKMQMSQFVLIFFYCSNAIHACKDDINNTFFWIHWFYMISLFWLFNHFYQTSYNTKTGDKEAISKQE</sequence>
<keyword evidence="8 10" id="KW-0472">Membrane</keyword>
<feature type="transmembrane region" description="Helical" evidence="10">
    <location>
        <begin position="168"/>
        <end position="191"/>
    </location>
</feature>
<evidence type="ECO:0000313" key="12">
    <source>
        <dbReference type="RefSeq" id="XP_065647246.1"/>
    </source>
</evidence>
<keyword evidence="6 10" id="KW-1133">Transmembrane helix</keyword>
<dbReference type="PROSITE" id="PS01188">
    <property type="entry name" value="ELO"/>
    <property type="match status" value="1"/>
</dbReference>
<evidence type="ECO:0000313" key="13">
    <source>
        <dbReference type="RefSeq" id="XP_065647247.1"/>
    </source>
</evidence>
<organism evidence="11 13">
    <name type="scientific">Hydra vulgaris</name>
    <name type="common">Hydra</name>
    <name type="synonym">Hydra attenuata</name>
    <dbReference type="NCBI Taxonomy" id="6087"/>
    <lineage>
        <taxon>Eukaryota</taxon>
        <taxon>Metazoa</taxon>
        <taxon>Cnidaria</taxon>
        <taxon>Hydrozoa</taxon>
        <taxon>Hydroidolina</taxon>
        <taxon>Anthoathecata</taxon>
        <taxon>Aplanulata</taxon>
        <taxon>Hydridae</taxon>
        <taxon>Hydra</taxon>
    </lineage>
</organism>
<reference evidence="11 12" key="1">
    <citation type="submission" date="2025-05" db="UniProtKB">
        <authorList>
            <consortium name="RefSeq"/>
        </authorList>
    </citation>
    <scope>NUCLEOTIDE SEQUENCE [LARGE SCALE GENOMIC DNA]</scope>
</reference>
<keyword evidence="11" id="KW-1185">Reference proteome</keyword>
<proteinExistence type="inferred from homology"/>
<protein>
    <recommendedName>
        <fullName evidence="10">Elongation of very long chain fatty acids protein</fullName>
        <ecNumber evidence="10">2.3.1.199</ecNumber>
    </recommendedName>
    <alternativeName>
        <fullName evidence="10">Very-long-chain 3-oxoacyl-CoA synthase</fullName>
    </alternativeName>
</protein>
<evidence type="ECO:0000256" key="9">
    <source>
        <dbReference type="ARBA" id="ARBA00023160"/>
    </source>
</evidence>
<name>A0ABM4BE67_HYDVU</name>
<dbReference type="InterPro" id="IPR002076">
    <property type="entry name" value="ELO_fam"/>
</dbReference>
<evidence type="ECO:0000256" key="10">
    <source>
        <dbReference type="RuleBase" id="RU361115"/>
    </source>
</evidence>
<dbReference type="Proteomes" id="UP001652625">
    <property type="component" value="Chromosome 02"/>
</dbReference>
<feature type="transmembrane region" description="Helical" evidence="10">
    <location>
        <begin position="62"/>
        <end position="79"/>
    </location>
</feature>
<comment type="similarity">
    <text evidence="10">Belongs to the ELO family.</text>
</comment>
<keyword evidence="9 10" id="KW-0275">Fatty acid biosynthesis</keyword>
<evidence type="ECO:0000256" key="5">
    <source>
        <dbReference type="ARBA" id="ARBA00022832"/>
    </source>
</evidence>
<evidence type="ECO:0000256" key="6">
    <source>
        <dbReference type="ARBA" id="ARBA00022989"/>
    </source>
</evidence>
<keyword evidence="7 10" id="KW-0443">Lipid metabolism</keyword>
<dbReference type="Pfam" id="PF01151">
    <property type="entry name" value="ELO"/>
    <property type="match status" value="1"/>
</dbReference>
<dbReference type="RefSeq" id="XP_065647247.1">
    <property type="nucleotide sequence ID" value="XM_065791175.1"/>
</dbReference>
<evidence type="ECO:0000256" key="8">
    <source>
        <dbReference type="ARBA" id="ARBA00023136"/>
    </source>
</evidence>
<feature type="transmembrane region" description="Helical" evidence="10">
    <location>
        <begin position="203"/>
        <end position="223"/>
    </location>
</feature>
<comment type="catalytic activity">
    <reaction evidence="10">
        <text>a very-long-chain acyl-CoA + malonyl-CoA + H(+) = a very-long-chain 3-oxoacyl-CoA + CO2 + CoA</text>
        <dbReference type="Rhea" id="RHEA:32727"/>
        <dbReference type="ChEBI" id="CHEBI:15378"/>
        <dbReference type="ChEBI" id="CHEBI:16526"/>
        <dbReference type="ChEBI" id="CHEBI:57287"/>
        <dbReference type="ChEBI" id="CHEBI:57384"/>
        <dbReference type="ChEBI" id="CHEBI:90725"/>
        <dbReference type="ChEBI" id="CHEBI:90736"/>
        <dbReference type="EC" id="2.3.1.199"/>
    </reaction>
</comment>
<feature type="transmembrane region" description="Helical" evidence="10">
    <location>
        <begin position="235"/>
        <end position="253"/>
    </location>
</feature>
<evidence type="ECO:0000256" key="1">
    <source>
        <dbReference type="ARBA" id="ARBA00004141"/>
    </source>
</evidence>
<dbReference type="PANTHER" id="PTHR11157:SF126">
    <property type="entry name" value="ELONGATION OF VERY LONG CHAIN FATTY ACIDS PROTEIN"/>
    <property type="match status" value="1"/>
</dbReference>
<gene>
    <name evidence="12 13" type="primary">LOC100210039</name>
</gene>
<dbReference type="InterPro" id="IPR030457">
    <property type="entry name" value="ELO_CS"/>
</dbReference>
<accession>A0ABM4BE67</accession>
<dbReference type="PANTHER" id="PTHR11157">
    <property type="entry name" value="FATTY ACID ACYL TRANSFERASE-RELATED"/>
    <property type="match status" value="1"/>
</dbReference>
<evidence type="ECO:0000313" key="11">
    <source>
        <dbReference type="Proteomes" id="UP001652625"/>
    </source>
</evidence>
<comment type="subcellular location">
    <subcellularLocation>
        <location evidence="1">Membrane</location>
        <topology evidence="1">Multi-pass membrane protein</topology>
    </subcellularLocation>
</comment>
<feature type="transmembrane region" description="Helical" evidence="10">
    <location>
        <begin position="32"/>
        <end position="50"/>
    </location>
</feature>